<feature type="signal peptide" evidence="2">
    <location>
        <begin position="1"/>
        <end position="23"/>
    </location>
</feature>
<feature type="region of interest" description="Disordered" evidence="1">
    <location>
        <begin position="53"/>
        <end position="74"/>
    </location>
</feature>
<evidence type="ECO:0000256" key="1">
    <source>
        <dbReference type="SAM" id="MobiDB-lite"/>
    </source>
</evidence>
<feature type="domain" description="Carbohydrate-binding" evidence="3">
    <location>
        <begin position="43"/>
        <end position="196"/>
    </location>
</feature>
<organism evidence="5 6">
    <name type="scientific">Longimicrobium terrae</name>
    <dbReference type="NCBI Taxonomy" id="1639882"/>
    <lineage>
        <taxon>Bacteria</taxon>
        <taxon>Pseudomonadati</taxon>
        <taxon>Gemmatimonadota</taxon>
        <taxon>Longimicrobiia</taxon>
        <taxon>Longimicrobiales</taxon>
        <taxon>Longimicrobiaceae</taxon>
        <taxon>Longimicrobium</taxon>
    </lineage>
</organism>
<dbReference type="AlphaFoldDB" id="A0A841H248"/>
<evidence type="ECO:0000313" key="6">
    <source>
        <dbReference type="Proteomes" id="UP000582837"/>
    </source>
</evidence>
<sequence length="898" mass="99600">MRTHTFVLTAALLLAAVPRAAQSQTQPSPVPGVAAHPARDIVLDGKLDEGVWATPEPATGFRQQQPREGEPAQRTEVRFAYDESALYIGARMFDSLGAAGVNTQLTRRDQSVESDYLQLVFDTYHDHAGRTVLQVNPSGVKYDAGQASPSADPSWDPVWTVQTRIDSAGWTAEMRIPWNQLRFSNAVEQTWGLQVLRYVQRLNESSLWSFYGRQESGGPARYGHLSGMRIENRPRGLEIMPYAVARASYVEPTQSGSPFQEARAYDTRVGADVRALLGSNLTLSATINPDFGQVEQDPAVVNLSAFESYFDEKRPFFVEGSGLLSFGGLNCFTCSNVSGMSLFYSRRIGRAPQGGLPGGYDYQDAPANTRLLGAAKLTGRTAGGWQIGAVEAVTAREVGYVRNADGTGQETTVEPFTNYLMGRVKRTSGGGSRTWGLMGTSVVRRFGDDGQALRGQLATHAEAVGADWNLYWKNQTYRLMGNVALSNVMGDSLAIRRLQRSSARYFQRPDRDGGGNGIFSDAYATDATALRGFGGYMRMSKESGAWMWETSTNYRSPGFEVNDMAFLTQADYVWMNANLVRNVTTPSNWYRSMWISGGGQQQYNFDGDRTDLQFHQYSEVNLLNNWDLSLYGHVRPEVNTDRMTRGGPVVRRAASWFLNPSINTDSRQRVVFSLGGGFGGTANGGGVTEINGSIRVKPATNVQISVGPSYTHERDPSQFVARFTDANATDFMGQRVVFAELDQHVVSMNTRINWTFTPTMTLELFAQPFVATGDYSDYKEFVRPRTVRTRDFSDQELTVTDRDAGGRPLRYRLDTDGNPATDEGFRFDNGGFNVRSLRGNAVLRWEYRPGSTLFFVWQQQRSGSQPYGEFDFGRDASAVFRSHADNVFVIKATYWIGG</sequence>
<reference evidence="5 6" key="1">
    <citation type="submission" date="2020-08" db="EMBL/GenBank/DDBJ databases">
        <title>Genomic Encyclopedia of Type Strains, Phase IV (KMG-IV): sequencing the most valuable type-strain genomes for metagenomic binning, comparative biology and taxonomic classification.</title>
        <authorList>
            <person name="Goeker M."/>
        </authorList>
    </citation>
    <scope>NUCLEOTIDE SEQUENCE [LARGE SCALE GENOMIC DNA]</scope>
    <source>
        <strain evidence="5 6">DSM 29007</strain>
    </source>
</reference>
<evidence type="ECO:0000313" key="5">
    <source>
        <dbReference type="EMBL" id="MBB6072215.1"/>
    </source>
</evidence>
<dbReference type="Gene3D" id="2.60.40.1190">
    <property type="match status" value="1"/>
</dbReference>
<feature type="chain" id="PRO_5032587228" description="Carbohydrate binding family 9 domain-containing protein" evidence="2">
    <location>
        <begin position="24"/>
        <end position="898"/>
    </location>
</feature>
<dbReference type="GO" id="GO:0030246">
    <property type="term" value="F:carbohydrate binding"/>
    <property type="evidence" value="ECO:0007669"/>
    <property type="project" value="InterPro"/>
</dbReference>
<proteinExistence type="predicted"/>
<dbReference type="EMBL" id="JACHIA010000013">
    <property type="protein sequence ID" value="MBB6072215.1"/>
    <property type="molecule type" value="Genomic_DNA"/>
</dbReference>
<comment type="caution">
    <text evidence="5">The sequence shown here is derived from an EMBL/GenBank/DDBJ whole genome shotgun (WGS) entry which is preliminary data.</text>
</comment>
<keyword evidence="6" id="KW-1185">Reference proteome</keyword>
<evidence type="ECO:0000259" key="4">
    <source>
        <dbReference type="Pfam" id="PF19313"/>
    </source>
</evidence>
<feature type="compositionally biased region" description="Basic and acidic residues" evidence="1">
    <location>
        <begin position="65"/>
        <end position="74"/>
    </location>
</feature>
<dbReference type="GO" id="GO:0016052">
    <property type="term" value="P:carbohydrate catabolic process"/>
    <property type="evidence" value="ECO:0007669"/>
    <property type="project" value="InterPro"/>
</dbReference>
<gene>
    <name evidence="5" type="ORF">HNQ61_003877</name>
</gene>
<protein>
    <recommendedName>
        <fullName evidence="7">Carbohydrate binding family 9 domain-containing protein</fullName>
    </recommendedName>
</protein>
<dbReference type="Proteomes" id="UP000582837">
    <property type="component" value="Unassembled WGS sequence"/>
</dbReference>
<dbReference type="CDD" id="cd09618">
    <property type="entry name" value="CBM9_like_2"/>
    <property type="match status" value="1"/>
</dbReference>
<evidence type="ECO:0008006" key="7">
    <source>
        <dbReference type="Google" id="ProtNLM"/>
    </source>
</evidence>
<name>A0A841H248_9BACT</name>
<dbReference type="SUPFAM" id="SSF49344">
    <property type="entry name" value="CBD9-like"/>
    <property type="match status" value="1"/>
</dbReference>
<dbReference type="Pfam" id="PF06452">
    <property type="entry name" value="CBM9_1"/>
    <property type="match status" value="1"/>
</dbReference>
<evidence type="ECO:0000256" key="2">
    <source>
        <dbReference type="SAM" id="SignalP"/>
    </source>
</evidence>
<dbReference type="GO" id="GO:0004553">
    <property type="term" value="F:hydrolase activity, hydrolyzing O-glycosyl compounds"/>
    <property type="evidence" value="ECO:0007669"/>
    <property type="project" value="InterPro"/>
</dbReference>
<accession>A0A841H248</accession>
<dbReference type="RefSeq" id="WP_170032121.1">
    <property type="nucleotide sequence ID" value="NZ_JABDTL010000001.1"/>
</dbReference>
<keyword evidence="2" id="KW-0732">Signal</keyword>
<feature type="domain" description="DUF5916" evidence="4">
    <location>
        <begin position="237"/>
        <end position="780"/>
    </location>
</feature>
<dbReference type="InterPro" id="IPR045670">
    <property type="entry name" value="DUF5916"/>
</dbReference>
<dbReference type="InterPro" id="IPR010502">
    <property type="entry name" value="Carb-bd_dom_fam9"/>
</dbReference>
<dbReference type="Pfam" id="PF19313">
    <property type="entry name" value="DUF5916"/>
    <property type="match status" value="1"/>
</dbReference>
<evidence type="ECO:0000259" key="3">
    <source>
        <dbReference type="Pfam" id="PF06452"/>
    </source>
</evidence>